<dbReference type="Pfam" id="PF00447">
    <property type="entry name" value="HSF_DNA-bind"/>
    <property type="match status" value="1"/>
</dbReference>
<dbReference type="SUPFAM" id="SSF46785">
    <property type="entry name" value="Winged helix' DNA-binding domain"/>
    <property type="match status" value="1"/>
</dbReference>
<dbReference type="InterPro" id="IPR036388">
    <property type="entry name" value="WH-like_DNA-bd_sf"/>
</dbReference>
<dbReference type="GO" id="GO:0003700">
    <property type="term" value="F:DNA-binding transcription factor activity"/>
    <property type="evidence" value="ECO:0007669"/>
    <property type="project" value="InterPro"/>
</dbReference>
<feature type="compositionally biased region" description="Acidic residues" evidence="6">
    <location>
        <begin position="97"/>
        <end position="110"/>
    </location>
</feature>
<dbReference type="AlphaFoldDB" id="A0A3B4AHC2"/>
<dbReference type="Proteomes" id="UP000261520">
    <property type="component" value="Unplaced"/>
</dbReference>
<dbReference type="PANTHER" id="PTHR10015:SF336">
    <property type="entry name" value="HEAT SHOCK TRANSCRIPTION FACTOR, Y-LINKED"/>
    <property type="match status" value="1"/>
</dbReference>
<comment type="similarity">
    <text evidence="2 5">Belongs to the HSF family.</text>
</comment>
<evidence type="ECO:0000256" key="2">
    <source>
        <dbReference type="ARBA" id="ARBA00006403"/>
    </source>
</evidence>
<reference evidence="8" key="1">
    <citation type="submission" date="2025-08" db="UniProtKB">
        <authorList>
            <consortium name="Ensembl"/>
        </authorList>
    </citation>
    <scope>IDENTIFICATION</scope>
</reference>
<dbReference type="GO" id="GO:0005634">
    <property type="term" value="C:nucleus"/>
    <property type="evidence" value="ECO:0007669"/>
    <property type="project" value="UniProtKB-SubCell"/>
</dbReference>
<feature type="domain" description="HSF-type DNA-binding" evidence="7">
    <location>
        <begin position="13"/>
        <end position="138"/>
    </location>
</feature>
<comment type="subcellular location">
    <subcellularLocation>
        <location evidence="1">Nucleus</location>
    </subcellularLocation>
</comment>
<dbReference type="STRING" id="409849.ENSPMGP00000016493"/>
<dbReference type="Ensembl" id="ENSPMGT00000017618.1">
    <property type="protein sequence ID" value="ENSPMGP00000016493.1"/>
    <property type="gene ID" value="ENSPMGG00000013556.1"/>
</dbReference>
<evidence type="ECO:0000313" key="8">
    <source>
        <dbReference type="Ensembl" id="ENSPMGP00000016493.1"/>
    </source>
</evidence>
<keyword evidence="9" id="KW-1185">Reference proteome</keyword>
<dbReference type="GO" id="GO:0043565">
    <property type="term" value="F:sequence-specific DNA binding"/>
    <property type="evidence" value="ECO:0007669"/>
    <property type="project" value="InterPro"/>
</dbReference>
<organism evidence="8 9">
    <name type="scientific">Periophthalmus magnuspinnatus</name>
    <dbReference type="NCBI Taxonomy" id="409849"/>
    <lineage>
        <taxon>Eukaryota</taxon>
        <taxon>Metazoa</taxon>
        <taxon>Chordata</taxon>
        <taxon>Craniata</taxon>
        <taxon>Vertebrata</taxon>
        <taxon>Euteleostomi</taxon>
        <taxon>Actinopterygii</taxon>
        <taxon>Neopterygii</taxon>
        <taxon>Teleostei</taxon>
        <taxon>Neoteleostei</taxon>
        <taxon>Acanthomorphata</taxon>
        <taxon>Gobiaria</taxon>
        <taxon>Gobiiformes</taxon>
        <taxon>Gobioidei</taxon>
        <taxon>Gobiidae</taxon>
        <taxon>Oxudercinae</taxon>
        <taxon>Periophthalmus</taxon>
    </lineage>
</organism>
<evidence type="ECO:0000256" key="1">
    <source>
        <dbReference type="ARBA" id="ARBA00004123"/>
    </source>
</evidence>
<evidence type="ECO:0000256" key="6">
    <source>
        <dbReference type="SAM" id="MobiDB-lite"/>
    </source>
</evidence>
<dbReference type="Gene3D" id="1.10.10.10">
    <property type="entry name" value="Winged helix-like DNA-binding domain superfamily/Winged helix DNA-binding domain"/>
    <property type="match status" value="1"/>
</dbReference>
<evidence type="ECO:0000256" key="5">
    <source>
        <dbReference type="RuleBase" id="RU004020"/>
    </source>
</evidence>
<evidence type="ECO:0000256" key="4">
    <source>
        <dbReference type="ARBA" id="ARBA00023242"/>
    </source>
</evidence>
<evidence type="ECO:0000313" key="9">
    <source>
        <dbReference type="Proteomes" id="UP000261520"/>
    </source>
</evidence>
<reference evidence="8" key="2">
    <citation type="submission" date="2025-09" db="UniProtKB">
        <authorList>
            <consortium name="Ensembl"/>
        </authorList>
    </citation>
    <scope>IDENTIFICATION</scope>
</reference>
<proteinExistence type="inferred from homology"/>
<evidence type="ECO:0000259" key="7">
    <source>
        <dbReference type="SMART" id="SM00415"/>
    </source>
</evidence>
<name>A0A3B4AHC2_9GOBI</name>
<accession>A0A3B4AHC2</accession>
<evidence type="ECO:0000256" key="3">
    <source>
        <dbReference type="ARBA" id="ARBA00023125"/>
    </source>
</evidence>
<feature type="region of interest" description="Disordered" evidence="6">
    <location>
        <begin position="87"/>
        <end position="110"/>
    </location>
</feature>
<protein>
    <recommendedName>
        <fullName evidence="7">HSF-type DNA-binding domain-containing protein</fullName>
    </recommendedName>
</protein>
<dbReference type="InterPro" id="IPR000232">
    <property type="entry name" value="HSF_DNA-bd"/>
</dbReference>
<sequence length="160" mass="18706">MSQYDYNLPETIDPSNFPAKLWRMVNNPANSAICWDKTGELILVNQQLFERRVLSSSNKEDEDNFESFKTTQFSSFVRQLNLYGFKKSRKKATVSHDDDDGDDDDADDADGDMSKSSLRYTTIHHFFNPSFRQNIQRTFTDLLIITIHWLCQSIYKPFKV</sequence>
<keyword evidence="3" id="KW-0238">DNA-binding</keyword>
<keyword evidence="4" id="KW-0539">Nucleus</keyword>
<dbReference type="InterPro" id="IPR036390">
    <property type="entry name" value="WH_DNA-bd_sf"/>
</dbReference>
<dbReference type="SMART" id="SM00415">
    <property type="entry name" value="HSF"/>
    <property type="match status" value="1"/>
</dbReference>
<dbReference type="PANTHER" id="PTHR10015">
    <property type="entry name" value="HEAT SHOCK TRANSCRIPTION FACTOR"/>
    <property type="match status" value="1"/>
</dbReference>